<organism evidence="1 2">
    <name type="scientific">Arctium lappa</name>
    <name type="common">Greater burdock</name>
    <name type="synonym">Lappa major</name>
    <dbReference type="NCBI Taxonomy" id="4217"/>
    <lineage>
        <taxon>Eukaryota</taxon>
        <taxon>Viridiplantae</taxon>
        <taxon>Streptophyta</taxon>
        <taxon>Embryophyta</taxon>
        <taxon>Tracheophyta</taxon>
        <taxon>Spermatophyta</taxon>
        <taxon>Magnoliopsida</taxon>
        <taxon>eudicotyledons</taxon>
        <taxon>Gunneridae</taxon>
        <taxon>Pentapetalae</taxon>
        <taxon>asterids</taxon>
        <taxon>campanulids</taxon>
        <taxon>Asterales</taxon>
        <taxon>Asteraceae</taxon>
        <taxon>Carduoideae</taxon>
        <taxon>Cardueae</taxon>
        <taxon>Arctiinae</taxon>
        <taxon>Arctium</taxon>
    </lineage>
</organism>
<reference evidence="2" key="1">
    <citation type="journal article" date="2022" name="Mol. Ecol. Resour.">
        <title>The genomes of chicory, endive, great burdock and yacon provide insights into Asteraceae palaeo-polyploidization history and plant inulin production.</title>
        <authorList>
            <person name="Fan W."/>
            <person name="Wang S."/>
            <person name="Wang H."/>
            <person name="Wang A."/>
            <person name="Jiang F."/>
            <person name="Liu H."/>
            <person name="Zhao H."/>
            <person name="Xu D."/>
            <person name="Zhang Y."/>
        </authorList>
    </citation>
    <scope>NUCLEOTIDE SEQUENCE [LARGE SCALE GENOMIC DNA]</scope>
    <source>
        <strain evidence="2">cv. Niubang</strain>
    </source>
</reference>
<protein>
    <submittedName>
        <fullName evidence="1">Uncharacterized protein</fullName>
    </submittedName>
</protein>
<accession>A0ACB8ZZN5</accession>
<dbReference type="Proteomes" id="UP001055879">
    <property type="component" value="Linkage Group LG09"/>
</dbReference>
<keyword evidence="2" id="KW-1185">Reference proteome</keyword>
<proteinExistence type="predicted"/>
<name>A0ACB8ZZN5_ARCLA</name>
<gene>
    <name evidence="1" type="ORF">L6452_28571</name>
</gene>
<sequence length="762" mass="87628">MQRFLKRKASTSGSDIGDIGGEPSTEIVPLNVSQPSSTQLIPIEVDLNDLPWDPSERKRISEYHPNLRDEVRRKYLIRGPCQPRDHDFPRKMIGKNGRRFCPTWFDRFDNWLEYSVKADRAFCLCCYLFRDQFGKQGGSDAFVTDGFNSWNKTERLGLHVGNFNSFHNRALQKCEDLMRQDQSIVVAFHRQSDVVNNEYRVRLKASVDAARYLLNDDLENALRDSQMVVPSIQKDIVNCFAQVVLKPVLEEIGDDVFSLLVDESHDISRKNQMVVVLRYVTSGIVKERFVGLLHVMGTNASSLKSAIESLFVEYGLSLKKVRGQSYDGATNMRREFNGLKALILRENNAAYYVYCFAHQLQSVVVAVAKEHLGVGNFFDMMAILMNVVCSSCKQTDVIRENLKEKVQKAFGSGEVESGSGLNQELSIVRLGDTRLGSRYKTLLCLVDLFPSVVDVLEYVEEAGDDTFSQRQANALQIYFKSFDFVFYLHLMLHLLGITDLLSQALESKDDDILNVISSVKSTKQQLQKFRVNGFYSLLKKVSSFCEKHDIEMLNMDEAYVNPRNRRQKTNITNQHYYEFDCFNTIVDIQIQEFDGIFNDSSFELLTCMAALNPRDSFCAFDPSKLLRLTEFYPDDFSSVEIMTFKHELNHYIDNVQQDQRFAYLKGISDLARVMVETRKHFTFTLIYRLLKLALVLPVATATIERCFYSMKLVKSELRNRIGDGFLNDCGICAIQKEQLAKVTDEDVMHRFQQMKSRREQLM</sequence>
<evidence type="ECO:0000313" key="1">
    <source>
        <dbReference type="EMBL" id="KAI3702819.1"/>
    </source>
</evidence>
<dbReference type="EMBL" id="CM042055">
    <property type="protein sequence ID" value="KAI3702819.1"/>
    <property type="molecule type" value="Genomic_DNA"/>
</dbReference>
<reference evidence="1 2" key="2">
    <citation type="journal article" date="2022" name="Mol. Ecol. Resour.">
        <title>The genomes of chicory, endive, great burdock and yacon provide insights into Asteraceae paleo-polyploidization history and plant inulin production.</title>
        <authorList>
            <person name="Fan W."/>
            <person name="Wang S."/>
            <person name="Wang H."/>
            <person name="Wang A."/>
            <person name="Jiang F."/>
            <person name="Liu H."/>
            <person name="Zhao H."/>
            <person name="Xu D."/>
            <person name="Zhang Y."/>
        </authorList>
    </citation>
    <scope>NUCLEOTIDE SEQUENCE [LARGE SCALE GENOMIC DNA]</scope>
    <source>
        <strain evidence="2">cv. Niubang</strain>
    </source>
</reference>
<comment type="caution">
    <text evidence="1">The sequence shown here is derived from an EMBL/GenBank/DDBJ whole genome shotgun (WGS) entry which is preliminary data.</text>
</comment>
<evidence type="ECO:0000313" key="2">
    <source>
        <dbReference type="Proteomes" id="UP001055879"/>
    </source>
</evidence>